<sequence>MLNVFIIIYAHEFSHTCFNVSIYSSYKGSTSVSSTAP</sequence>
<protein>
    <submittedName>
        <fullName evidence="1">Uncharacterized protein</fullName>
    </submittedName>
</protein>
<dbReference type="Proteomes" id="UP000023755">
    <property type="component" value="Chromosome"/>
</dbReference>
<accession>X5HL68</accession>
<evidence type="ECO:0000313" key="2">
    <source>
        <dbReference type="Proteomes" id="UP000023755"/>
    </source>
</evidence>
<dbReference type="EMBL" id="CP007481">
    <property type="protein sequence ID" value="AHX11100.1"/>
    <property type="molecule type" value="Genomic_DNA"/>
</dbReference>
<dbReference type="AlphaFoldDB" id="X5HL68"/>
<keyword evidence="2" id="KW-1185">Reference proteome</keyword>
<organism evidence="1 2">
    <name type="scientific">Neorickettsia helminthoeca str. Oregon</name>
    <dbReference type="NCBI Taxonomy" id="1286528"/>
    <lineage>
        <taxon>Bacteria</taxon>
        <taxon>Pseudomonadati</taxon>
        <taxon>Pseudomonadota</taxon>
        <taxon>Alphaproteobacteria</taxon>
        <taxon>Rickettsiales</taxon>
        <taxon>Anaplasmataceae</taxon>
        <taxon>Neorickettsia</taxon>
    </lineage>
</organism>
<gene>
    <name evidence="1" type="ORF">NHE_0131</name>
</gene>
<evidence type="ECO:0000313" key="1">
    <source>
        <dbReference type="EMBL" id="AHX11100.1"/>
    </source>
</evidence>
<name>X5HL68_9RICK</name>
<dbReference type="STRING" id="1286528.NHE_0131"/>
<dbReference type="KEGG" id="nhm:NHE_0131"/>
<proteinExistence type="predicted"/>
<dbReference type="HOGENOM" id="CLU_3346336_0_0_5"/>
<reference evidence="1 2" key="1">
    <citation type="submission" date="2014-03" db="EMBL/GenBank/DDBJ databases">
        <title>Sequencing and Comparison of Genomes and Transcriptome Profiles of Human Ehrlichiosis Agents.</title>
        <authorList>
            <person name="Lin M."/>
            <person name="Daugherty S.C."/>
            <person name="Nagaraj S."/>
            <person name="Cheng Z."/>
            <person name="Xiong Q."/>
            <person name="Lin F.-Y."/>
            <person name="Sengamalay N."/>
            <person name="Ott S."/>
            <person name="Godinez A."/>
            <person name="Tallon L.J."/>
            <person name="Sadzewicz L."/>
            <person name="Fraser C.M."/>
            <person name="Dunning Hotopp J.C."/>
            <person name="Rikihisa Y."/>
        </authorList>
    </citation>
    <scope>NUCLEOTIDE SEQUENCE [LARGE SCALE GENOMIC DNA]</scope>
    <source>
        <strain evidence="1 2">Oregon</strain>
    </source>
</reference>